<evidence type="ECO:0000259" key="3">
    <source>
        <dbReference type="PROSITE" id="PS50994"/>
    </source>
</evidence>
<name>A0A6L2JZZ7_TANCI</name>
<dbReference type="PANTHER" id="PTHR42648">
    <property type="entry name" value="TRANSPOSASE, PUTATIVE-RELATED"/>
    <property type="match status" value="1"/>
</dbReference>
<dbReference type="InterPro" id="IPR012337">
    <property type="entry name" value="RNaseH-like_sf"/>
</dbReference>
<proteinExistence type="predicted"/>
<dbReference type="PROSITE" id="PS50994">
    <property type="entry name" value="INTEGRASE"/>
    <property type="match status" value="1"/>
</dbReference>
<dbReference type="GO" id="GO:0015074">
    <property type="term" value="P:DNA integration"/>
    <property type="evidence" value="ECO:0007669"/>
    <property type="project" value="InterPro"/>
</dbReference>
<feature type="compositionally biased region" description="Basic and acidic residues" evidence="2">
    <location>
        <begin position="649"/>
        <end position="666"/>
    </location>
</feature>
<organism evidence="4">
    <name type="scientific">Tanacetum cinerariifolium</name>
    <name type="common">Dalmatian daisy</name>
    <name type="synonym">Chrysanthemum cinerariifolium</name>
    <dbReference type="NCBI Taxonomy" id="118510"/>
    <lineage>
        <taxon>Eukaryota</taxon>
        <taxon>Viridiplantae</taxon>
        <taxon>Streptophyta</taxon>
        <taxon>Embryophyta</taxon>
        <taxon>Tracheophyta</taxon>
        <taxon>Spermatophyta</taxon>
        <taxon>Magnoliopsida</taxon>
        <taxon>eudicotyledons</taxon>
        <taxon>Gunneridae</taxon>
        <taxon>Pentapetalae</taxon>
        <taxon>asterids</taxon>
        <taxon>campanulids</taxon>
        <taxon>Asterales</taxon>
        <taxon>Asteraceae</taxon>
        <taxon>Asteroideae</taxon>
        <taxon>Anthemideae</taxon>
        <taxon>Anthemidinae</taxon>
        <taxon>Tanacetum</taxon>
    </lineage>
</organism>
<dbReference type="EMBL" id="BKCJ010001604">
    <property type="protein sequence ID" value="GEU42698.1"/>
    <property type="molecule type" value="Genomic_DNA"/>
</dbReference>
<feature type="region of interest" description="Disordered" evidence="2">
    <location>
        <begin position="628"/>
        <end position="666"/>
    </location>
</feature>
<dbReference type="Pfam" id="PF25597">
    <property type="entry name" value="SH3_retrovirus"/>
    <property type="match status" value="1"/>
</dbReference>
<dbReference type="InterPro" id="IPR036397">
    <property type="entry name" value="RNaseH_sf"/>
</dbReference>
<dbReference type="AlphaFoldDB" id="A0A6L2JZZ7"/>
<keyword evidence="1" id="KW-0175">Coiled coil</keyword>
<feature type="region of interest" description="Disordered" evidence="2">
    <location>
        <begin position="424"/>
        <end position="462"/>
    </location>
</feature>
<dbReference type="Gene3D" id="3.30.420.10">
    <property type="entry name" value="Ribonuclease H-like superfamily/Ribonuclease H"/>
    <property type="match status" value="1"/>
</dbReference>
<feature type="compositionally biased region" description="Basic and acidic residues" evidence="2">
    <location>
        <begin position="722"/>
        <end position="737"/>
    </location>
</feature>
<dbReference type="InterPro" id="IPR057670">
    <property type="entry name" value="SH3_retrovirus"/>
</dbReference>
<dbReference type="PANTHER" id="PTHR42648:SF32">
    <property type="entry name" value="RIBONUCLEASE H-LIKE DOMAIN, GAG-PRE-INTEGRASE DOMAIN PROTEIN-RELATED"/>
    <property type="match status" value="1"/>
</dbReference>
<feature type="domain" description="Integrase catalytic" evidence="3">
    <location>
        <begin position="37"/>
        <end position="212"/>
    </location>
</feature>
<feature type="coiled-coil region" evidence="1">
    <location>
        <begin position="515"/>
        <end position="549"/>
    </location>
</feature>
<feature type="compositionally biased region" description="Low complexity" evidence="2">
    <location>
        <begin position="438"/>
        <end position="449"/>
    </location>
</feature>
<dbReference type="GO" id="GO:0003676">
    <property type="term" value="F:nucleic acid binding"/>
    <property type="evidence" value="ECO:0007669"/>
    <property type="project" value="InterPro"/>
</dbReference>
<dbReference type="SUPFAM" id="SSF53098">
    <property type="entry name" value="Ribonuclease H-like"/>
    <property type="match status" value="1"/>
</dbReference>
<evidence type="ECO:0000256" key="2">
    <source>
        <dbReference type="SAM" id="MobiDB-lite"/>
    </source>
</evidence>
<feature type="coiled-coil region" evidence="1">
    <location>
        <begin position="682"/>
        <end position="709"/>
    </location>
</feature>
<comment type="caution">
    <text evidence="4">The sequence shown here is derived from an EMBL/GenBank/DDBJ whole genome shotgun (WGS) entry which is preliminary data.</text>
</comment>
<gene>
    <name evidence="4" type="ORF">Tci_014676</name>
</gene>
<evidence type="ECO:0000313" key="4">
    <source>
        <dbReference type="EMBL" id="GEU42698.1"/>
    </source>
</evidence>
<dbReference type="InterPro" id="IPR039537">
    <property type="entry name" value="Retrotran_Ty1/copia-like"/>
</dbReference>
<sequence length="835" mass="94854">MWFLGCEHGLAVNTARLRAVNTGRPNSTIVNAIRVNQDIIPLEEEQKEEELLVKDNLVRGLSLNFFENNQTCVACLKGKQNKATSSKDETTGILKKFITEIENLIDKKVKVMRCDNGTEFKNSVMNDFSAMKGIRMEFSVARTPQQNGIVERRNTTLIEAARTMALVVKPHNKNPDEIFKGRTPALSFMRPFGCHVTILNTLDHLGKFDGKANEGYFVRYSMNSNAFRVYNIRTRRVKENLHIEFLENKPIVVGAGPKWLFDIDMLTELMNYVPVIAEDLYMPGLETIATNDDSEEEADFTYLESSIQMDVKSAFLYGRIKEEVYVYQPPDVKSSNTLVDTEKTLVKDIDSANVDVHLYRSIIRSLMYLTTSRPDIMYAATKKVKTVNGEEQIQALVDKQKVIITETSIRSDIHLEDAKDIGEDLEIPTDSHHTPIVTQPSTSSQPQQKQKSKKSKKRITEVPQLSYSTHDVAVKHVTTTSNDSLLSGEDRLKLTKLMELCTQLQSRVLALETTKANQASDIRSLKRRVKKLEEKANKKTHKLKRLYKIGSSTRVESFEDASLDMFDTSIFDDEEVVFENKVSTANPVPTVGEVVTTASVEVSIADIKTLSKALIDIKTSKHKAKGIVIKEPSEIPSPTPKDTSQQPSKAKDKDKSKMIEHEKPLKRKEQIMIDEEVARNFKAPKQAELEEKERLARQKEEEANIALIDSFVPMDTELVKGSKKAVKDNEKAKEGSSKRATSNLEQEDAKRRRIKEDNESVKLKRCLEIIPEDDDDVTIKATPLSSKSPTIVDYKIYKEWRKSFFKIIRAYGNSQSYLTFGKMFKNFNREDLEVL</sequence>
<feature type="region of interest" description="Disordered" evidence="2">
    <location>
        <begin position="722"/>
        <end position="751"/>
    </location>
</feature>
<accession>A0A6L2JZZ7</accession>
<dbReference type="InterPro" id="IPR001584">
    <property type="entry name" value="Integrase_cat-core"/>
</dbReference>
<protein>
    <recommendedName>
        <fullName evidence="3">Integrase catalytic domain-containing protein</fullName>
    </recommendedName>
</protein>
<reference evidence="4" key="1">
    <citation type="journal article" date="2019" name="Sci. Rep.">
        <title>Draft genome of Tanacetum cinerariifolium, the natural source of mosquito coil.</title>
        <authorList>
            <person name="Yamashiro T."/>
            <person name="Shiraishi A."/>
            <person name="Satake H."/>
            <person name="Nakayama K."/>
        </authorList>
    </citation>
    <scope>NUCLEOTIDE SEQUENCE</scope>
</reference>
<evidence type="ECO:0000256" key="1">
    <source>
        <dbReference type="SAM" id="Coils"/>
    </source>
</evidence>